<dbReference type="PANTHER" id="PTHR30290:SF83">
    <property type="entry name" value="ABC TRANSPORTER SUBSTRATE-BINDING PROTEIN"/>
    <property type="match status" value="1"/>
</dbReference>
<evidence type="ECO:0000313" key="4">
    <source>
        <dbReference type="Proteomes" id="UP001596098"/>
    </source>
</evidence>
<keyword evidence="4" id="KW-1185">Reference proteome</keyword>
<feature type="signal peptide" evidence="1">
    <location>
        <begin position="1"/>
        <end position="26"/>
    </location>
</feature>
<organism evidence="3 4">
    <name type="scientific">Nocardioides yefusunii</name>
    <dbReference type="NCBI Taxonomy" id="2500546"/>
    <lineage>
        <taxon>Bacteria</taxon>
        <taxon>Bacillati</taxon>
        <taxon>Actinomycetota</taxon>
        <taxon>Actinomycetes</taxon>
        <taxon>Propionibacteriales</taxon>
        <taxon>Nocardioidaceae</taxon>
        <taxon>Nocardioides</taxon>
    </lineage>
</organism>
<evidence type="ECO:0000313" key="3">
    <source>
        <dbReference type="EMBL" id="MFC6153901.1"/>
    </source>
</evidence>
<dbReference type="InterPro" id="IPR039424">
    <property type="entry name" value="SBP_5"/>
</dbReference>
<dbReference type="Gene3D" id="3.40.190.10">
    <property type="entry name" value="Periplasmic binding protein-like II"/>
    <property type="match status" value="1"/>
</dbReference>
<reference evidence="4" key="1">
    <citation type="journal article" date="2019" name="Int. J. Syst. Evol. Microbiol.">
        <title>The Global Catalogue of Microorganisms (GCM) 10K type strain sequencing project: providing services to taxonomists for standard genome sequencing and annotation.</title>
        <authorList>
            <consortium name="The Broad Institute Genomics Platform"/>
            <consortium name="The Broad Institute Genome Sequencing Center for Infectious Disease"/>
            <person name="Wu L."/>
            <person name="Ma J."/>
        </authorList>
    </citation>
    <scope>NUCLEOTIDE SEQUENCE [LARGE SCALE GENOMIC DNA]</scope>
    <source>
        <strain evidence="4">DFY28</strain>
    </source>
</reference>
<evidence type="ECO:0000259" key="2">
    <source>
        <dbReference type="Pfam" id="PF00496"/>
    </source>
</evidence>
<dbReference type="InterPro" id="IPR030678">
    <property type="entry name" value="Peptide/Ni-bd"/>
</dbReference>
<dbReference type="Gene3D" id="3.10.105.10">
    <property type="entry name" value="Dipeptide-binding Protein, Domain 3"/>
    <property type="match status" value="1"/>
</dbReference>
<comment type="caution">
    <text evidence="3">The sequence shown here is derived from an EMBL/GenBank/DDBJ whole genome shotgun (WGS) entry which is preliminary data.</text>
</comment>
<keyword evidence="1" id="KW-0732">Signal</keyword>
<feature type="chain" id="PRO_5045732164" evidence="1">
    <location>
        <begin position="27"/>
        <end position="544"/>
    </location>
</feature>
<sequence length="544" mass="58867">MRISRRTRIAGVALIAVAGLTLTACGSDSGSKADDNVITVYGTNPQNPLIPTATNEVGGGDPLNNIFAGLVAYNTDGSIVNEVADSIEPNEDSTVWTVTLKDGWTFSDGSAITANSFVDAWNYGADISNGHLGAYFFNPIKGTDEAGNTKEGEKISGLVVKDDKTFEISLKAPESDFPLRLGYSSYFPLPEVAYGSDGKITEEFGNAPIGNGPYQLTKSGWEKNKQISLEPNAKYSGVHEPKNDGLVFKFYAGGGTDAAYTDVQAGNLDVLDQVPPSAVTTFESDSNIQAYNEPGSMFASVTIPARLDHFAGEEGNLRRKAISMSINREQIAEKIYNNTRTAAVDFTSPVLEGWTEEIPGNEVVEHNPTEAKKLWAEADKISKWTGTFALGYNSDGAGHKEWTEAASNQIAENLGIKAEAKAYATFDEMRGQVTDRTIKTAFRTGWQADYPSMLNYLGALYGTGAGSNDGDYSNKKFDELIAKAASTTGDDRFKLITEAQSILMEDLPALPLFYYNSTAAVATDVKGFDFNWQAKPEYYQLTKK</sequence>
<dbReference type="PIRSF" id="PIRSF002741">
    <property type="entry name" value="MppA"/>
    <property type="match status" value="1"/>
</dbReference>
<gene>
    <name evidence="3" type="ORF">ACFPWU_09550</name>
</gene>
<dbReference type="CDD" id="cd00995">
    <property type="entry name" value="PBP2_NikA_DppA_OppA_like"/>
    <property type="match status" value="1"/>
</dbReference>
<feature type="domain" description="Solute-binding protein family 5" evidence="2">
    <location>
        <begin position="79"/>
        <end position="467"/>
    </location>
</feature>
<dbReference type="PANTHER" id="PTHR30290">
    <property type="entry name" value="PERIPLASMIC BINDING COMPONENT OF ABC TRANSPORTER"/>
    <property type="match status" value="1"/>
</dbReference>
<dbReference type="SUPFAM" id="SSF53850">
    <property type="entry name" value="Periplasmic binding protein-like II"/>
    <property type="match status" value="1"/>
</dbReference>
<dbReference type="InterPro" id="IPR000914">
    <property type="entry name" value="SBP_5_dom"/>
</dbReference>
<dbReference type="Gene3D" id="3.90.76.10">
    <property type="entry name" value="Dipeptide-binding Protein, Domain 1"/>
    <property type="match status" value="1"/>
</dbReference>
<dbReference type="RefSeq" id="WP_128221869.1">
    <property type="nucleotide sequence ID" value="NZ_CP034929.1"/>
</dbReference>
<accession>A0ABW1QZU8</accession>
<proteinExistence type="predicted"/>
<name>A0ABW1QZU8_9ACTN</name>
<evidence type="ECO:0000256" key="1">
    <source>
        <dbReference type="SAM" id="SignalP"/>
    </source>
</evidence>
<dbReference type="EMBL" id="JBHSQI010000005">
    <property type="protein sequence ID" value="MFC6153901.1"/>
    <property type="molecule type" value="Genomic_DNA"/>
</dbReference>
<dbReference type="Pfam" id="PF00496">
    <property type="entry name" value="SBP_bac_5"/>
    <property type="match status" value="1"/>
</dbReference>
<protein>
    <submittedName>
        <fullName evidence="3">ABC transporter substrate-binding protein</fullName>
    </submittedName>
</protein>
<dbReference type="Proteomes" id="UP001596098">
    <property type="component" value="Unassembled WGS sequence"/>
</dbReference>
<dbReference type="PROSITE" id="PS51257">
    <property type="entry name" value="PROKAR_LIPOPROTEIN"/>
    <property type="match status" value="1"/>
</dbReference>